<dbReference type="Proteomes" id="UP000736328">
    <property type="component" value="Unassembled WGS sequence"/>
</dbReference>
<feature type="transmembrane region" description="Helical" evidence="7">
    <location>
        <begin position="212"/>
        <end position="236"/>
    </location>
</feature>
<reference evidence="9" key="1">
    <citation type="submission" date="2020-07" db="EMBL/GenBank/DDBJ databases">
        <title>Huge and variable diversity of episymbiotic CPR bacteria and DPANN archaea in groundwater ecosystems.</title>
        <authorList>
            <person name="He C.Y."/>
            <person name="Keren R."/>
            <person name="Whittaker M."/>
            <person name="Farag I.F."/>
            <person name="Doudna J."/>
            <person name="Cate J.H.D."/>
            <person name="Banfield J.F."/>
        </authorList>
    </citation>
    <scope>NUCLEOTIDE SEQUENCE</scope>
    <source>
        <strain evidence="9">NC_groundwater_1520_Pr4_B-0.1um_53_5</strain>
    </source>
</reference>
<dbReference type="EMBL" id="JACQXR010000096">
    <property type="protein sequence ID" value="MBI4727023.1"/>
    <property type="molecule type" value="Genomic_DNA"/>
</dbReference>
<protein>
    <submittedName>
        <fullName evidence="9">EamA family transporter</fullName>
    </submittedName>
</protein>
<evidence type="ECO:0000256" key="2">
    <source>
        <dbReference type="ARBA" id="ARBA00022475"/>
    </source>
</evidence>
<proteinExistence type="predicted"/>
<feature type="transmembrane region" description="Helical" evidence="7">
    <location>
        <begin position="130"/>
        <end position="147"/>
    </location>
</feature>
<dbReference type="PANTHER" id="PTHR42920:SF11">
    <property type="entry name" value="INNER MEMBRANE PROTEIN YTFF"/>
    <property type="match status" value="1"/>
</dbReference>
<comment type="caution">
    <text evidence="9">The sequence shown here is derived from an EMBL/GenBank/DDBJ whole genome shotgun (WGS) entry which is preliminary data.</text>
</comment>
<comment type="subcellular location">
    <subcellularLocation>
        <location evidence="1">Cell membrane</location>
        <topology evidence="1">Multi-pass membrane protein</topology>
    </subcellularLocation>
</comment>
<dbReference type="AlphaFoldDB" id="A0A933MKJ1"/>
<keyword evidence="3 7" id="KW-0812">Transmembrane</keyword>
<keyword evidence="2" id="KW-1003">Cell membrane</keyword>
<dbReference type="SUPFAM" id="SSF103481">
    <property type="entry name" value="Multidrug resistance efflux transporter EmrE"/>
    <property type="match status" value="2"/>
</dbReference>
<feature type="transmembrane region" description="Helical" evidence="7">
    <location>
        <begin position="271"/>
        <end position="289"/>
    </location>
</feature>
<feature type="domain" description="EamA" evidence="8">
    <location>
        <begin position="6"/>
        <end position="146"/>
    </location>
</feature>
<evidence type="ECO:0000256" key="3">
    <source>
        <dbReference type="ARBA" id="ARBA00022692"/>
    </source>
</evidence>
<evidence type="ECO:0000256" key="6">
    <source>
        <dbReference type="SAM" id="MobiDB-lite"/>
    </source>
</evidence>
<gene>
    <name evidence="9" type="ORF">HY768_07345</name>
</gene>
<organism evidence="9 10">
    <name type="scientific">candidate division TA06 bacterium</name>
    <dbReference type="NCBI Taxonomy" id="2250710"/>
    <lineage>
        <taxon>Bacteria</taxon>
        <taxon>Bacteria division TA06</taxon>
    </lineage>
</organism>
<evidence type="ECO:0000259" key="8">
    <source>
        <dbReference type="Pfam" id="PF00892"/>
    </source>
</evidence>
<feature type="transmembrane region" description="Helical" evidence="7">
    <location>
        <begin position="35"/>
        <end position="54"/>
    </location>
</feature>
<sequence>MYSKKISILYALVAASLFGASAPLAKLLLTDIHPVLLASFLYMGSGLGLLFYKLTLGLGQKDLSREAKLGRADLPWLAGATVSGGIAAPIVLLFSLKHTPAATASLILNFEGVATALIASLAFREAVSKRIWLAVILVTIAVILLSVDLSDRWGFSLGAMGVVAACVLWGLDNNFTRNTSAKDPIVIVIVKGIAAGAISLALALLMGNSFPGLAKVLLACVLGLVCYGLSIVFFIFSLRELGTARTSAYFAAAPFIGSVLSFLIFRELPNALFLVALPFIVAGAFLLFTEKHLHLHTHFEFEHDHFHDHLDGHHAHRHPEGGGAQKHSHPHQHDPVAHQHPHNPDIHHRHSHED</sequence>
<dbReference type="Gene3D" id="1.10.3730.20">
    <property type="match status" value="1"/>
</dbReference>
<keyword evidence="5 7" id="KW-0472">Membrane</keyword>
<feature type="transmembrane region" description="Helical" evidence="7">
    <location>
        <begin position="153"/>
        <end position="172"/>
    </location>
</feature>
<dbReference type="GO" id="GO:0005886">
    <property type="term" value="C:plasma membrane"/>
    <property type="evidence" value="ECO:0007669"/>
    <property type="project" value="UniProtKB-SubCell"/>
</dbReference>
<dbReference type="InterPro" id="IPR037185">
    <property type="entry name" value="EmrE-like"/>
</dbReference>
<evidence type="ECO:0000313" key="9">
    <source>
        <dbReference type="EMBL" id="MBI4727023.1"/>
    </source>
</evidence>
<accession>A0A933MKJ1</accession>
<feature type="transmembrane region" description="Helical" evidence="7">
    <location>
        <begin position="248"/>
        <end position="265"/>
    </location>
</feature>
<dbReference type="InterPro" id="IPR051258">
    <property type="entry name" value="Diverse_Substrate_Transporter"/>
</dbReference>
<feature type="transmembrane region" description="Helical" evidence="7">
    <location>
        <begin position="102"/>
        <end position="123"/>
    </location>
</feature>
<evidence type="ECO:0000256" key="5">
    <source>
        <dbReference type="ARBA" id="ARBA00023136"/>
    </source>
</evidence>
<feature type="transmembrane region" description="Helical" evidence="7">
    <location>
        <begin position="184"/>
        <end position="206"/>
    </location>
</feature>
<feature type="domain" description="EamA" evidence="8">
    <location>
        <begin position="157"/>
        <end position="288"/>
    </location>
</feature>
<evidence type="ECO:0000313" key="10">
    <source>
        <dbReference type="Proteomes" id="UP000736328"/>
    </source>
</evidence>
<name>A0A933MKJ1_UNCT6</name>
<feature type="compositionally biased region" description="Basic and acidic residues" evidence="6">
    <location>
        <begin position="331"/>
        <end position="354"/>
    </location>
</feature>
<feature type="region of interest" description="Disordered" evidence="6">
    <location>
        <begin position="310"/>
        <end position="354"/>
    </location>
</feature>
<dbReference type="PANTHER" id="PTHR42920">
    <property type="entry name" value="OS03G0707200 PROTEIN-RELATED"/>
    <property type="match status" value="1"/>
</dbReference>
<dbReference type="InterPro" id="IPR000620">
    <property type="entry name" value="EamA_dom"/>
</dbReference>
<evidence type="ECO:0000256" key="7">
    <source>
        <dbReference type="SAM" id="Phobius"/>
    </source>
</evidence>
<dbReference type="Pfam" id="PF00892">
    <property type="entry name" value="EamA"/>
    <property type="match status" value="2"/>
</dbReference>
<feature type="transmembrane region" description="Helical" evidence="7">
    <location>
        <begin position="74"/>
        <end position="96"/>
    </location>
</feature>
<evidence type="ECO:0000256" key="1">
    <source>
        <dbReference type="ARBA" id="ARBA00004651"/>
    </source>
</evidence>
<evidence type="ECO:0000256" key="4">
    <source>
        <dbReference type="ARBA" id="ARBA00022989"/>
    </source>
</evidence>
<keyword evidence="4 7" id="KW-1133">Transmembrane helix</keyword>